<dbReference type="EnsemblMetazoa" id="GPAI024561-RA">
    <property type="protein sequence ID" value="GPAI024561-PA"/>
    <property type="gene ID" value="GPAI024561"/>
</dbReference>
<dbReference type="VEuPathDB" id="VectorBase:GPAI024561"/>
<reference evidence="3" key="1">
    <citation type="submission" date="2014-03" db="EMBL/GenBank/DDBJ databases">
        <authorList>
            <person name="Aksoy S."/>
            <person name="Warren W."/>
            <person name="Wilson R.K."/>
        </authorList>
    </citation>
    <scope>NUCLEOTIDE SEQUENCE [LARGE SCALE GENOMIC DNA]</scope>
    <source>
        <strain evidence="3">IAEA</strain>
    </source>
</reference>
<evidence type="ECO:0000313" key="2">
    <source>
        <dbReference type="EnsemblMetazoa" id="GPAI024561-PA"/>
    </source>
</evidence>
<protein>
    <submittedName>
        <fullName evidence="2">Uncharacterized protein</fullName>
    </submittedName>
</protein>
<name>A0A1A9ZTL9_GLOPL</name>
<reference evidence="2" key="2">
    <citation type="submission" date="2020-05" db="UniProtKB">
        <authorList>
            <consortium name="EnsemblMetazoa"/>
        </authorList>
    </citation>
    <scope>IDENTIFICATION</scope>
    <source>
        <strain evidence="2">IAEA</strain>
    </source>
</reference>
<keyword evidence="3" id="KW-1185">Reference proteome</keyword>
<sequence>MFSCPFARKRLANSRKDRRRLWRECAKLITYPVSRNEKFQQRESRSVRLNLKLQFASSIQPITSQCIYFIYNSSGIHQHSQHHIDHHHDHHHRHDRHCQTA</sequence>
<proteinExistence type="predicted"/>
<dbReference type="AlphaFoldDB" id="A0A1A9ZTL9"/>
<dbReference type="Proteomes" id="UP000092445">
    <property type="component" value="Unassembled WGS sequence"/>
</dbReference>
<feature type="compositionally biased region" description="Basic residues" evidence="1">
    <location>
        <begin position="88"/>
        <end position="101"/>
    </location>
</feature>
<evidence type="ECO:0000313" key="3">
    <source>
        <dbReference type="Proteomes" id="UP000092445"/>
    </source>
</evidence>
<feature type="region of interest" description="Disordered" evidence="1">
    <location>
        <begin position="80"/>
        <end position="101"/>
    </location>
</feature>
<organism evidence="2 3">
    <name type="scientific">Glossina pallidipes</name>
    <name type="common">Tsetse fly</name>
    <dbReference type="NCBI Taxonomy" id="7398"/>
    <lineage>
        <taxon>Eukaryota</taxon>
        <taxon>Metazoa</taxon>
        <taxon>Ecdysozoa</taxon>
        <taxon>Arthropoda</taxon>
        <taxon>Hexapoda</taxon>
        <taxon>Insecta</taxon>
        <taxon>Pterygota</taxon>
        <taxon>Neoptera</taxon>
        <taxon>Endopterygota</taxon>
        <taxon>Diptera</taxon>
        <taxon>Brachycera</taxon>
        <taxon>Muscomorpha</taxon>
        <taxon>Hippoboscoidea</taxon>
        <taxon>Glossinidae</taxon>
        <taxon>Glossina</taxon>
    </lineage>
</organism>
<accession>A0A1A9ZTL9</accession>
<evidence type="ECO:0000256" key="1">
    <source>
        <dbReference type="SAM" id="MobiDB-lite"/>
    </source>
</evidence>